<feature type="compositionally biased region" description="Basic and acidic residues" evidence="5">
    <location>
        <begin position="1804"/>
        <end position="1881"/>
    </location>
</feature>
<feature type="domain" description="THO complex subunitTHOC2 C-terminal" evidence="6">
    <location>
        <begin position="1181"/>
        <end position="1528"/>
    </location>
</feature>
<comment type="caution">
    <text evidence="9">The sequence shown here is derived from an EMBL/GenBank/DDBJ whole genome shotgun (WGS) entry which is preliminary data.</text>
</comment>
<dbReference type="GO" id="GO:0000445">
    <property type="term" value="C:THO complex part of transcription export complex"/>
    <property type="evidence" value="ECO:0007669"/>
    <property type="project" value="TreeGrafter"/>
</dbReference>
<feature type="compositionally biased region" description="Basic and acidic residues" evidence="5">
    <location>
        <begin position="1914"/>
        <end position="1925"/>
    </location>
</feature>
<evidence type="ECO:0000256" key="1">
    <source>
        <dbReference type="ARBA" id="ARBA00004123"/>
    </source>
</evidence>
<evidence type="ECO:0000256" key="5">
    <source>
        <dbReference type="SAM" id="MobiDB-lite"/>
    </source>
</evidence>
<feature type="compositionally biased region" description="Low complexity" evidence="5">
    <location>
        <begin position="1551"/>
        <end position="1567"/>
    </location>
</feature>
<feature type="compositionally biased region" description="Basic and acidic residues" evidence="5">
    <location>
        <begin position="1683"/>
        <end position="1729"/>
    </location>
</feature>
<keyword evidence="4" id="KW-0539">Nucleus</keyword>
<feature type="region of interest" description="Disordered" evidence="5">
    <location>
        <begin position="1492"/>
        <end position="1518"/>
    </location>
</feature>
<feature type="compositionally biased region" description="Basic and acidic residues" evidence="5">
    <location>
        <begin position="1598"/>
        <end position="1611"/>
    </location>
</feature>
<dbReference type="InterPro" id="IPR040007">
    <property type="entry name" value="Tho2"/>
</dbReference>
<proteinExistence type="inferred from homology"/>
<dbReference type="Pfam" id="PF16134">
    <property type="entry name" value="THOC2_N"/>
    <property type="match status" value="1"/>
</dbReference>
<dbReference type="InterPro" id="IPR032302">
    <property type="entry name" value="THOC2_N"/>
</dbReference>
<feature type="compositionally biased region" description="Polar residues" evidence="5">
    <location>
        <begin position="1730"/>
        <end position="1742"/>
    </location>
</feature>
<feature type="domain" description="THO complex subunitTHOC2 N-terminal" evidence="7">
    <location>
        <begin position="795"/>
        <end position="868"/>
    </location>
</feature>
<dbReference type="PANTHER" id="PTHR21597:SF0">
    <property type="entry name" value="THO COMPLEX SUBUNIT 2"/>
    <property type="match status" value="1"/>
</dbReference>
<dbReference type="GO" id="GO:0006397">
    <property type="term" value="P:mRNA processing"/>
    <property type="evidence" value="ECO:0007669"/>
    <property type="project" value="InterPro"/>
</dbReference>
<evidence type="ECO:0000313" key="10">
    <source>
        <dbReference type="Proteomes" id="UP001145021"/>
    </source>
</evidence>
<keyword evidence="10" id="KW-1185">Reference proteome</keyword>
<comment type="similarity">
    <text evidence="2">Belongs to the THOC2 family.</text>
</comment>
<feature type="region of interest" description="Disordered" evidence="5">
    <location>
        <begin position="1101"/>
        <end position="1141"/>
    </location>
</feature>
<feature type="compositionally biased region" description="Low complexity" evidence="5">
    <location>
        <begin position="2008"/>
        <end position="2046"/>
    </location>
</feature>
<dbReference type="Proteomes" id="UP001145021">
    <property type="component" value="Unassembled WGS sequence"/>
</dbReference>
<dbReference type="InterPro" id="IPR021418">
    <property type="entry name" value="THO_THOC2_C"/>
</dbReference>
<feature type="compositionally biased region" description="Low complexity" evidence="5">
    <location>
        <begin position="1904"/>
        <end position="1913"/>
    </location>
</feature>
<evidence type="ECO:0000256" key="2">
    <source>
        <dbReference type="ARBA" id="ARBA00007857"/>
    </source>
</evidence>
<evidence type="ECO:0000259" key="7">
    <source>
        <dbReference type="Pfam" id="PF11732"/>
    </source>
</evidence>
<dbReference type="EMBL" id="JANBOH010000339">
    <property type="protein sequence ID" value="KAJ1642783.1"/>
    <property type="molecule type" value="Genomic_DNA"/>
</dbReference>
<evidence type="ECO:0000256" key="4">
    <source>
        <dbReference type="ARBA" id="ARBA00023242"/>
    </source>
</evidence>
<comment type="subcellular location">
    <subcellularLocation>
        <location evidence="1">Nucleus</location>
    </subcellularLocation>
</comment>
<dbReference type="GO" id="GO:0006406">
    <property type="term" value="P:mRNA export from nucleus"/>
    <property type="evidence" value="ECO:0007669"/>
    <property type="project" value="InterPro"/>
</dbReference>
<feature type="compositionally biased region" description="Gly residues" evidence="5">
    <location>
        <begin position="1997"/>
        <end position="2007"/>
    </location>
</feature>
<feature type="compositionally biased region" description="Polar residues" evidence="5">
    <location>
        <begin position="1789"/>
        <end position="1802"/>
    </location>
</feature>
<sequence>MTSLVVNQPLEPDVIDRIRVGDWTTSVTDKLSYVILSGDSDSKVQLCTQLLRSLCIIDPTQGFADPDVFSQSMARCIESCAAAAKNTSAEAKAEAEAGSQAEADQGLTTVQTHIATALVETIWILCIEWEPDTTEDDDDRWKEEQVNHLEQTKRLVQLTRALLAQGVISHDIAKERLDPDFLEQIGAIQSATIFTRKYIRLNTALNFKQTKFNLVCEQSEGFSKLVTLIQASMSAISPNRISNQIIEFVAQNPDLDSPHGSVVLQALRSLPDLQNRVQNLLIDIKRLIGVFNIDSNRVLDIIIDCFMASVRFYWVFYIALLDASPWCRIPAESKKAAQLVGWKLQLYANGPESDRKFTDELLTVAALLIKHRLIRLCDIFAMLAPKNIDDIDKEFETWLTKQKEEQNMGNAMGMGMGMGAGLGSSNLLSMLGGLEDTGEEGEEQSAETDAASAEIADEWSSQHSLLCAKLLSLGDTENALVYLKRFPDMARAHDCIADLTARIIDASTTDIYQNTDCVRVPSKTQLTMRSTMDAVDKEKCISVNAWGFPELSSSADLDSSTENHTVHAHASYVLSPLVKRPSERFFYESFWLLDSKKQMPQIDSISSIPRILAPWLNIAFLRLHRFPSLLTRLIRLCRYGLTQSATGQHDGADQLEIWLGFLRAWILPAFSLGASSAGLSNELWLLISQLSISQRYTLYSEWDLVLSDGKPFLPFIEGTTDRSTKPLQMDMGMDMSLDDALDDELDSTIDGQPAAPSKSFVEINMLYDTTRRQVRSVMRRLSGDTVKLMGRQLCSLCHPTPTVSLKIILDQVCSYDNLVDSVVEAFRYLTPLDADVMFFVILKILSDPASARTKDDGVNAAHWLQCLSTFIAAFSHRHENQRLDIVLDYILKLTVNMARTEDHPPVFELTILSDAISCLATIQFMANATEDQVMALQGGHYLRLEAFSMVSPWVLPQNATVETAIAASSENRLTRRMAQWLTSLIVNRGQALSFAVSLCVHAEKTLKMVTLPLSNMLVIYDREVERVYQLFNLLHSNLRSDKYTKLIPGPHVLATRYNLSWGLAILWGRPSISLHLVQGLKQWEVEGEFVKVEITEKDLGEPKAKDQVNSASPSADAPVGVTATAEAESDSKMEVDDTETPAEPEIPRIVSDLRFDVPLLPKEYVDYFSQQPFLSASNVGISAEFIAVFWALTLYDIEIPVDRYKKEIDTQNALIKRIDAMVKQSSSRSKNSMLSQIRARAALTIDGLEKEMQDQKQHVSRIRRWLIAQKDFWFCMSNGQRKVVSKALIQHCILPRAVLSASDAYFCAKMLWMMHFPLATNKFSLMIVCDNIFGDNLSTLLAACTENEARNYAKFLNAMLSYLSPLHQSEACYNERGINKWRGLIGFQQQWPYERGYLPPKSRTVRQQMPENPDPDSGDARRILPGSMMSYDDFRTVMRKWHVTLTKSFLSVLDSERNDTVRNGILALREMQRSFPIIAQYGRRIMEKVASIAKSDDASSGKDAATATAGGGSSSESNKNLKVMATSYGAYLATAKKTWIPESEYYPAPPKTATRTQRSASSQQSSAKKQEARTQPSAAAAAAATAASNSNSNDVDVDGSKVAKSSDRSATDADPNVSSPTTEKPKTKPTVSRSVSSSNIVAAAAAAAAASTTANSNSSSASNPLSGSRAATSSSATAAASSEGDKKKGREHDSRRHRDKESASTRGRERVREKERSRPEEADKRENRSSRSSPMPQESNAAISEPHRRSRESSASETRSELSRQRLNTPSRAGSQLKSPNISELRISMPQQGSPHVQTGSKLSIEEAERKRRELRAQLLKQQEEKQKQKSERPPTESVADRRDRERSGRHSSRDSSVARDTGVHSDRSRGEDREDKDGSSRRPARRGAARNADSGTGAGTGSGQAQSAQASGVHDRIDRNERRQQHVSSGLHVQEDSGAYDRARNALSHDRKQQQQQQQQQSRKRPQQYPDQASQGAGRSDHYGGGNEHGQRRNGRGGGGGGGSGGNNNSNSKNNNGSNSNNTGNAQGGVLQRSTGGRQTGQSRGRTGEPANQSGRKGFSRDHTLNDTGESGGGGGGNANARRGPKRGRGNDSRDWDDGKRHRK</sequence>
<protein>
    <recommendedName>
        <fullName evidence="3">THO complex subunit 2</fullName>
    </recommendedName>
</protein>
<dbReference type="Pfam" id="PF11732">
    <property type="entry name" value="Thoc2"/>
    <property type="match status" value="1"/>
</dbReference>
<feature type="compositionally biased region" description="Basic and acidic residues" evidence="5">
    <location>
        <begin position="1745"/>
        <end position="1764"/>
    </location>
</feature>
<accession>A0A9W8CGF9</accession>
<dbReference type="Pfam" id="PF11262">
    <property type="entry name" value="Tho2"/>
    <property type="match status" value="1"/>
</dbReference>
<name>A0A9W8CGF9_9FUNG</name>
<feature type="region of interest" description="Disordered" evidence="5">
    <location>
        <begin position="1402"/>
        <end position="1422"/>
    </location>
</feature>
<gene>
    <name evidence="9" type="primary">RLR1</name>
    <name evidence="9" type="ORF">LPJ64_005396</name>
</gene>
<evidence type="ECO:0000259" key="8">
    <source>
        <dbReference type="Pfam" id="PF16134"/>
    </source>
</evidence>
<feature type="compositionally biased region" description="Basic and acidic residues" evidence="5">
    <location>
        <begin position="2090"/>
        <end position="2105"/>
    </location>
</feature>
<dbReference type="InterPro" id="IPR021726">
    <property type="entry name" value="THO_THOC2_N"/>
</dbReference>
<feature type="compositionally biased region" description="Polar residues" evidence="5">
    <location>
        <begin position="1765"/>
        <end position="1782"/>
    </location>
</feature>
<feature type="region of interest" description="Disordered" evidence="5">
    <location>
        <begin position="1548"/>
        <end position="2105"/>
    </location>
</feature>
<dbReference type="PANTHER" id="PTHR21597">
    <property type="entry name" value="THO2 PROTEIN"/>
    <property type="match status" value="1"/>
</dbReference>
<feature type="domain" description="THO complex subunit 2 N-terminal" evidence="8">
    <location>
        <begin position="146"/>
        <end position="715"/>
    </location>
</feature>
<feature type="compositionally biased region" description="Low complexity" evidence="5">
    <location>
        <begin position="1628"/>
        <end position="1682"/>
    </location>
</feature>
<feature type="compositionally biased region" description="Low complexity" evidence="5">
    <location>
        <begin position="1577"/>
        <end position="1593"/>
    </location>
</feature>
<organism evidence="9 10">
    <name type="scientific">Coemansia asiatica</name>
    <dbReference type="NCBI Taxonomy" id="1052880"/>
    <lineage>
        <taxon>Eukaryota</taxon>
        <taxon>Fungi</taxon>
        <taxon>Fungi incertae sedis</taxon>
        <taxon>Zoopagomycota</taxon>
        <taxon>Kickxellomycotina</taxon>
        <taxon>Kickxellomycetes</taxon>
        <taxon>Kickxellales</taxon>
        <taxon>Kickxellaceae</taxon>
        <taxon>Coemansia</taxon>
    </lineage>
</organism>
<dbReference type="GO" id="GO:0003729">
    <property type="term" value="F:mRNA binding"/>
    <property type="evidence" value="ECO:0007669"/>
    <property type="project" value="TreeGrafter"/>
</dbReference>
<feature type="compositionally biased region" description="Basic and acidic residues" evidence="5">
    <location>
        <begin position="1934"/>
        <end position="1954"/>
    </location>
</feature>
<evidence type="ECO:0000259" key="6">
    <source>
        <dbReference type="Pfam" id="PF11262"/>
    </source>
</evidence>
<evidence type="ECO:0000256" key="3">
    <source>
        <dbReference type="ARBA" id="ARBA00019596"/>
    </source>
</evidence>
<reference evidence="9" key="1">
    <citation type="submission" date="2022-07" db="EMBL/GenBank/DDBJ databases">
        <title>Phylogenomic reconstructions and comparative analyses of Kickxellomycotina fungi.</title>
        <authorList>
            <person name="Reynolds N.K."/>
            <person name="Stajich J.E."/>
            <person name="Barry K."/>
            <person name="Grigoriev I.V."/>
            <person name="Crous P."/>
            <person name="Smith M.E."/>
        </authorList>
    </citation>
    <scope>NUCLEOTIDE SEQUENCE</scope>
    <source>
        <strain evidence="9">NBRC 105413</strain>
    </source>
</reference>
<evidence type="ECO:0000313" key="9">
    <source>
        <dbReference type="EMBL" id="KAJ1642783.1"/>
    </source>
</evidence>